<dbReference type="Gene3D" id="3.40.50.2000">
    <property type="entry name" value="Glycogen Phosphorylase B"/>
    <property type="match status" value="2"/>
</dbReference>
<gene>
    <name evidence="3" type="ORF">CITCOLO1_LOCUS21221</name>
</gene>
<keyword evidence="2" id="KW-0808">Transferase</keyword>
<evidence type="ECO:0000256" key="2">
    <source>
        <dbReference type="ARBA" id="ARBA00022679"/>
    </source>
</evidence>
<proteinExistence type="inferred from homology"/>
<reference evidence="3 4" key="1">
    <citation type="submission" date="2024-03" db="EMBL/GenBank/DDBJ databases">
        <authorList>
            <person name="Gkanogiannis A."/>
            <person name="Becerra Lopez-Lavalle L."/>
        </authorList>
    </citation>
    <scope>NUCLEOTIDE SEQUENCE [LARGE SCALE GENOMIC DNA]</scope>
</reference>
<keyword evidence="4" id="KW-1185">Reference proteome</keyword>
<dbReference type="PANTHER" id="PTHR11926:SF870">
    <property type="entry name" value="UDP-GLYCOSYLTRANSFERASE 75B1"/>
    <property type="match status" value="1"/>
</dbReference>
<dbReference type="InterPro" id="IPR002213">
    <property type="entry name" value="UDP_glucos_trans"/>
</dbReference>
<dbReference type="Proteomes" id="UP001642487">
    <property type="component" value="Chromosome 9"/>
</dbReference>
<sequence length="343" mass="38900">MEPDENTGAKRRRVFLVTFSAQGHINPSLQFAKCLTRHRLHVTFVTSLSAYRRMAQIPSLPNLSFASFSDGYDDGFKPGNDPNHYLSEIERLSSIAIKEIIITNAEQGQPFTCVVYSILFPWVAAVARSLHLPSFLLWIQPATVFALYYYYYNGYKQTFNTIFNDTSKTIQLPGLPLLTAHDVPSFLHSSNIYHFVLPIFQKLFELLLLNDYRDTANNNTPIPMILVNTFDELEHDVLQAMGKFFHLLPIGPLIPSAFLDGQDPSDVSFGGDIFHCSKKNDDYIDWLNSKPEVSVVYVSFGSISTLSKLQNEEVARGLLSLRRPFLWVIRDVAGDETMTLSCR</sequence>
<organism evidence="3 4">
    <name type="scientific">Citrullus colocynthis</name>
    <name type="common">colocynth</name>
    <dbReference type="NCBI Taxonomy" id="252529"/>
    <lineage>
        <taxon>Eukaryota</taxon>
        <taxon>Viridiplantae</taxon>
        <taxon>Streptophyta</taxon>
        <taxon>Embryophyta</taxon>
        <taxon>Tracheophyta</taxon>
        <taxon>Spermatophyta</taxon>
        <taxon>Magnoliopsida</taxon>
        <taxon>eudicotyledons</taxon>
        <taxon>Gunneridae</taxon>
        <taxon>Pentapetalae</taxon>
        <taxon>rosids</taxon>
        <taxon>fabids</taxon>
        <taxon>Cucurbitales</taxon>
        <taxon>Cucurbitaceae</taxon>
        <taxon>Benincaseae</taxon>
        <taxon>Citrullus</taxon>
    </lineage>
</organism>
<evidence type="ECO:0000313" key="4">
    <source>
        <dbReference type="Proteomes" id="UP001642487"/>
    </source>
</evidence>
<protein>
    <submittedName>
        <fullName evidence="3">Uncharacterized protein</fullName>
    </submittedName>
</protein>
<evidence type="ECO:0000256" key="1">
    <source>
        <dbReference type="ARBA" id="ARBA00009995"/>
    </source>
</evidence>
<dbReference type="PANTHER" id="PTHR11926">
    <property type="entry name" value="GLUCOSYL/GLUCURONOSYL TRANSFERASES"/>
    <property type="match status" value="1"/>
</dbReference>
<name>A0ABP0Z9V0_9ROSI</name>
<comment type="similarity">
    <text evidence="1">Belongs to the UDP-glycosyltransferase family.</text>
</comment>
<dbReference type="EMBL" id="OZ021743">
    <property type="protein sequence ID" value="CAK9328793.1"/>
    <property type="molecule type" value="Genomic_DNA"/>
</dbReference>
<evidence type="ECO:0000313" key="3">
    <source>
        <dbReference type="EMBL" id="CAK9328793.1"/>
    </source>
</evidence>
<accession>A0ABP0Z9V0</accession>
<dbReference type="CDD" id="cd03784">
    <property type="entry name" value="GT1_Gtf-like"/>
    <property type="match status" value="1"/>
</dbReference>
<dbReference type="SUPFAM" id="SSF53756">
    <property type="entry name" value="UDP-Glycosyltransferase/glycogen phosphorylase"/>
    <property type="match status" value="1"/>
</dbReference>